<feature type="domain" description="Pyrroline-5-carboxylate reductase dimerisation" evidence="16">
    <location>
        <begin position="149"/>
        <end position="253"/>
    </location>
</feature>
<comment type="subcellular location">
    <subcellularLocation>
        <location evidence="1">Cytoplasm</location>
    </subcellularLocation>
</comment>
<comment type="catalytic activity">
    <reaction evidence="12 14">
        <text>L-proline + NADP(+) = (S)-1-pyrroline-5-carboxylate + NADPH + 2 H(+)</text>
        <dbReference type="Rhea" id="RHEA:14109"/>
        <dbReference type="ChEBI" id="CHEBI:15378"/>
        <dbReference type="ChEBI" id="CHEBI:17388"/>
        <dbReference type="ChEBI" id="CHEBI:57783"/>
        <dbReference type="ChEBI" id="CHEBI:58349"/>
        <dbReference type="ChEBI" id="CHEBI:60039"/>
        <dbReference type="EC" id="1.5.1.2"/>
    </reaction>
</comment>
<dbReference type="SUPFAM" id="SSF51735">
    <property type="entry name" value="NAD(P)-binding Rossmann-fold domains"/>
    <property type="match status" value="1"/>
</dbReference>
<comment type="caution">
    <text evidence="17">The sequence shown here is derived from an EMBL/GenBank/DDBJ whole genome shotgun (WGS) entry which is preliminary data.</text>
</comment>
<organism evidence="17 18">
    <name type="scientific">Symbiochloris irregularis</name>
    <dbReference type="NCBI Taxonomy" id="706552"/>
    <lineage>
        <taxon>Eukaryota</taxon>
        <taxon>Viridiplantae</taxon>
        <taxon>Chlorophyta</taxon>
        <taxon>core chlorophytes</taxon>
        <taxon>Trebouxiophyceae</taxon>
        <taxon>Trebouxiales</taxon>
        <taxon>Trebouxiaceae</taxon>
        <taxon>Symbiochloris</taxon>
    </lineage>
</organism>
<evidence type="ECO:0000259" key="15">
    <source>
        <dbReference type="Pfam" id="PF03807"/>
    </source>
</evidence>
<evidence type="ECO:0000313" key="17">
    <source>
        <dbReference type="EMBL" id="KAK9800303.1"/>
    </source>
</evidence>
<dbReference type="InterPro" id="IPR008927">
    <property type="entry name" value="6-PGluconate_DH-like_C_sf"/>
</dbReference>
<evidence type="ECO:0000256" key="8">
    <source>
        <dbReference type="ARBA" id="ARBA00022650"/>
    </source>
</evidence>
<dbReference type="Gene3D" id="3.40.50.720">
    <property type="entry name" value="NAD(P)-binding Rossmann-like Domain"/>
    <property type="match status" value="1"/>
</dbReference>
<evidence type="ECO:0000256" key="10">
    <source>
        <dbReference type="ARBA" id="ARBA00023002"/>
    </source>
</evidence>
<dbReference type="Pfam" id="PF03807">
    <property type="entry name" value="F420_oxidored"/>
    <property type="match status" value="1"/>
</dbReference>
<dbReference type="HAMAP" id="MF_01925">
    <property type="entry name" value="P5C_reductase"/>
    <property type="match status" value="1"/>
</dbReference>
<dbReference type="PROSITE" id="PS00521">
    <property type="entry name" value="P5CR"/>
    <property type="match status" value="1"/>
</dbReference>
<comment type="pathway">
    <text evidence="2 14">Amino-acid biosynthesis; L-proline biosynthesis; L-proline from L-glutamate 5-semialdehyde: step 1/1.</text>
</comment>
<dbReference type="InterPro" id="IPR029036">
    <property type="entry name" value="P5CR_dimer"/>
</dbReference>
<evidence type="ECO:0000256" key="14">
    <source>
        <dbReference type="RuleBase" id="RU003903"/>
    </source>
</evidence>
<dbReference type="InterPro" id="IPR000304">
    <property type="entry name" value="Pyrroline-COOH_reductase"/>
</dbReference>
<keyword evidence="8 14" id="KW-0641">Proline biosynthesis</keyword>
<evidence type="ECO:0000256" key="6">
    <source>
        <dbReference type="ARBA" id="ARBA00022490"/>
    </source>
</evidence>
<evidence type="ECO:0000256" key="7">
    <source>
        <dbReference type="ARBA" id="ARBA00022605"/>
    </source>
</evidence>
<comment type="catalytic activity">
    <reaction evidence="11">
        <text>L-proline + NAD(+) = (S)-1-pyrroline-5-carboxylate + NADH + 2 H(+)</text>
        <dbReference type="Rhea" id="RHEA:14105"/>
        <dbReference type="ChEBI" id="CHEBI:15378"/>
        <dbReference type="ChEBI" id="CHEBI:17388"/>
        <dbReference type="ChEBI" id="CHEBI:57540"/>
        <dbReference type="ChEBI" id="CHEBI:57945"/>
        <dbReference type="ChEBI" id="CHEBI:60039"/>
        <dbReference type="EC" id="1.5.1.2"/>
    </reaction>
</comment>
<keyword evidence="6" id="KW-0963">Cytoplasm</keyword>
<dbReference type="InterPro" id="IPR036291">
    <property type="entry name" value="NAD(P)-bd_dom_sf"/>
</dbReference>
<evidence type="ECO:0000313" key="18">
    <source>
        <dbReference type="Proteomes" id="UP001465755"/>
    </source>
</evidence>
<keyword evidence="7 14" id="KW-0028">Amino-acid biosynthesis</keyword>
<sequence length="255" mass="26111">MAEALARGFIAGGKVQPGDITASATSDPRKEVFRGFGANAADSNQQVVDNSQIVFVSVKPPYVVQVLKEVSSSLTNEHIVVSIAAGIPLGQMQEAAGKEVRLIRVMPNTPCLVGETASAMCLGSNVSEENAAMVLELMSSVGTCLKVNEALFSGVTGLSGSGPAYVYLMIEAMADGGVRAGLPRDTAQTLAAQTVLGAAKMVLETGMQPGALKDQVTSPAGTTIAGVHALETGAFRATVMNAVLASASRADELSK</sequence>
<evidence type="ECO:0000256" key="9">
    <source>
        <dbReference type="ARBA" id="ARBA00022857"/>
    </source>
</evidence>
<protein>
    <recommendedName>
        <fullName evidence="5 14">Pyrroline-5-carboxylate reductase</fullName>
        <ecNumber evidence="4 14">1.5.1.2</ecNumber>
    </recommendedName>
</protein>
<dbReference type="InterPro" id="IPR053790">
    <property type="entry name" value="P5CR-like_CS"/>
</dbReference>
<dbReference type="PIRSF" id="PIRSF000193">
    <property type="entry name" value="Pyrrol-5-carb_rd"/>
    <property type="match status" value="1"/>
</dbReference>
<dbReference type="Pfam" id="PF14748">
    <property type="entry name" value="P5CR_dimer"/>
    <property type="match status" value="1"/>
</dbReference>
<dbReference type="FunFam" id="1.10.3730.10:FF:000001">
    <property type="entry name" value="Pyrroline-5-carboxylate reductase"/>
    <property type="match status" value="1"/>
</dbReference>
<keyword evidence="9 13" id="KW-0521">NADP</keyword>
<dbReference type="Proteomes" id="UP001465755">
    <property type="component" value="Unassembled WGS sequence"/>
</dbReference>
<dbReference type="GO" id="GO:0055129">
    <property type="term" value="P:L-proline biosynthetic process"/>
    <property type="evidence" value="ECO:0007669"/>
    <property type="project" value="TreeGrafter"/>
</dbReference>
<dbReference type="GO" id="GO:0004735">
    <property type="term" value="F:pyrroline-5-carboxylate reductase activity"/>
    <property type="evidence" value="ECO:0007669"/>
    <property type="project" value="UniProtKB-EC"/>
</dbReference>
<evidence type="ECO:0000256" key="2">
    <source>
        <dbReference type="ARBA" id="ARBA00005205"/>
    </source>
</evidence>
<dbReference type="GO" id="GO:0005737">
    <property type="term" value="C:cytoplasm"/>
    <property type="evidence" value="ECO:0007669"/>
    <property type="project" value="UniProtKB-SubCell"/>
</dbReference>
<feature type="domain" description="Pyrroline-5-carboxylate reductase catalytic N-terminal" evidence="15">
    <location>
        <begin position="1"/>
        <end position="86"/>
    </location>
</feature>
<evidence type="ECO:0000256" key="12">
    <source>
        <dbReference type="ARBA" id="ARBA00052690"/>
    </source>
</evidence>
<dbReference type="PANTHER" id="PTHR11645:SF0">
    <property type="entry name" value="PYRROLINE-5-CARBOXYLATE REDUCTASE 3"/>
    <property type="match status" value="1"/>
</dbReference>
<dbReference type="InterPro" id="IPR028939">
    <property type="entry name" value="P5C_Rdtase_cat_N"/>
</dbReference>
<dbReference type="EC" id="1.5.1.2" evidence="4 14"/>
<evidence type="ECO:0000259" key="16">
    <source>
        <dbReference type="Pfam" id="PF14748"/>
    </source>
</evidence>
<dbReference type="SUPFAM" id="SSF48179">
    <property type="entry name" value="6-phosphogluconate dehydrogenase C-terminal domain-like"/>
    <property type="match status" value="1"/>
</dbReference>
<dbReference type="AlphaFoldDB" id="A0AAW1NZV8"/>
<comment type="similarity">
    <text evidence="3 14">Belongs to the pyrroline-5-carboxylate reductase family.</text>
</comment>
<keyword evidence="10 14" id="KW-0560">Oxidoreductase</keyword>
<reference evidence="17 18" key="1">
    <citation type="journal article" date="2024" name="Nat. Commun.">
        <title>Phylogenomics reveals the evolutionary origins of lichenization in chlorophyte algae.</title>
        <authorList>
            <person name="Puginier C."/>
            <person name="Libourel C."/>
            <person name="Otte J."/>
            <person name="Skaloud P."/>
            <person name="Haon M."/>
            <person name="Grisel S."/>
            <person name="Petersen M."/>
            <person name="Berrin J.G."/>
            <person name="Delaux P.M."/>
            <person name="Dal Grande F."/>
            <person name="Keller J."/>
        </authorList>
    </citation>
    <scope>NUCLEOTIDE SEQUENCE [LARGE SCALE GENOMIC DNA]</scope>
    <source>
        <strain evidence="17 18">SAG 2036</strain>
    </source>
</reference>
<gene>
    <name evidence="17" type="ORF">WJX73_009483</name>
</gene>
<dbReference type="NCBIfam" id="TIGR00112">
    <property type="entry name" value="proC"/>
    <property type="match status" value="1"/>
</dbReference>
<evidence type="ECO:0000256" key="13">
    <source>
        <dbReference type="PIRSR" id="PIRSR000193-1"/>
    </source>
</evidence>
<keyword evidence="18" id="KW-1185">Reference proteome</keyword>
<dbReference type="Gene3D" id="1.10.3730.10">
    <property type="entry name" value="ProC C-terminal domain-like"/>
    <property type="match status" value="1"/>
</dbReference>
<evidence type="ECO:0000256" key="11">
    <source>
        <dbReference type="ARBA" id="ARBA00050547"/>
    </source>
</evidence>
<dbReference type="PANTHER" id="PTHR11645">
    <property type="entry name" value="PYRROLINE-5-CARBOXYLATE REDUCTASE"/>
    <property type="match status" value="1"/>
</dbReference>
<evidence type="ECO:0000256" key="1">
    <source>
        <dbReference type="ARBA" id="ARBA00004496"/>
    </source>
</evidence>
<name>A0AAW1NZV8_9CHLO</name>
<accession>A0AAW1NZV8</accession>
<dbReference type="EMBL" id="JALJOQ010000083">
    <property type="protein sequence ID" value="KAK9800303.1"/>
    <property type="molecule type" value="Genomic_DNA"/>
</dbReference>
<evidence type="ECO:0000256" key="3">
    <source>
        <dbReference type="ARBA" id="ARBA00005525"/>
    </source>
</evidence>
<evidence type="ECO:0000256" key="4">
    <source>
        <dbReference type="ARBA" id="ARBA00012855"/>
    </source>
</evidence>
<dbReference type="FunFam" id="3.40.50.720:FF:000190">
    <property type="entry name" value="Pyrroline-5-carboxylate reductase"/>
    <property type="match status" value="1"/>
</dbReference>
<evidence type="ECO:0000256" key="5">
    <source>
        <dbReference type="ARBA" id="ARBA00021413"/>
    </source>
</evidence>
<proteinExistence type="inferred from homology"/>
<feature type="binding site" evidence="13">
    <location>
        <position position="44"/>
    </location>
    <ligand>
        <name>NADPH</name>
        <dbReference type="ChEBI" id="CHEBI:57783"/>
    </ligand>
</feature>